<name>A0A9N9P1C1_9GLOM</name>
<sequence length="92" mass="10849">MKYKEIPNFIFLITLSFIIIGFIASISAKPLSFDIEEVTSSIQPSKRDIYDKRSEDFKRDYDGDDSDDSDDGYEKRHLISKVKRDYGYNHYH</sequence>
<dbReference type="AlphaFoldDB" id="A0A9N9P1C1"/>
<evidence type="ECO:0000313" key="2">
    <source>
        <dbReference type="Proteomes" id="UP000789405"/>
    </source>
</evidence>
<keyword evidence="2" id="KW-1185">Reference proteome</keyword>
<evidence type="ECO:0000313" key="1">
    <source>
        <dbReference type="EMBL" id="CAG8775399.1"/>
    </source>
</evidence>
<protein>
    <submittedName>
        <fullName evidence="1">9812_t:CDS:1</fullName>
    </submittedName>
</protein>
<accession>A0A9N9P1C1</accession>
<proteinExistence type="predicted"/>
<dbReference type="Proteomes" id="UP000789405">
    <property type="component" value="Unassembled WGS sequence"/>
</dbReference>
<reference evidence="1" key="1">
    <citation type="submission" date="2021-06" db="EMBL/GenBank/DDBJ databases">
        <authorList>
            <person name="Kallberg Y."/>
            <person name="Tangrot J."/>
            <person name="Rosling A."/>
        </authorList>
    </citation>
    <scope>NUCLEOTIDE SEQUENCE</scope>
    <source>
        <strain evidence="1">MA453B</strain>
    </source>
</reference>
<comment type="caution">
    <text evidence="1">The sequence shown here is derived from an EMBL/GenBank/DDBJ whole genome shotgun (WGS) entry which is preliminary data.</text>
</comment>
<dbReference type="OrthoDB" id="10519273at2759"/>
<organism evidence="1 2">
    <name type="scientific">Dentiscutata erythropus</name>
    <dbReference type="NCBI Taxonomy" id="1348616"/>
    <lineage>
        <taxon>Eukaryota</taxon>
        <taxon>Fungi</taxon>
        <taxon>Fungi incertae sedis</taxon>
        <taxon>Mucoromycota</taxon>
        <taxon>Glomeromycotina</taxon>
        <taxon>Glomeromycetes</taxon>
        <taxon>Diversisporales</taxon>
        <taxon>Gigasporaceae</taxon>
        <taxon>Dentiscutata</taxon>
    </lineage>
</organism>
<feature type="non-terminal residue" evidence="1">
    <location>
        <position position="1"/>
    </location>
</feature>
<dbReference type="EMBL" id="CAJVPY010020394">
    <property type="protein sequence ID" value="CAG8775399.1"/>
    <property type="molecule type" value="Genomic_DNA"/>
</dbReference>
<gene>
    <name evidence="1" type="ORF">DERYTH_LOCUS19110</name>
</gene>